<sequence>MKKVVLAYSGGLDTSIIIPWLKENYGYEVIAMAADVGQGEELAPLHEKAVQSGASKLYIEDVKREFVEEYIYPTVRAGAVYEGKYLLGTSMARPLIGKKLVEIARREGAEAVAHGATGKGNDQVRFELAVKALDPDLKIIAPWREWDIRSREDAIDYAAARGIPVPVTKSRPYSMDRNLWHLSHEGGVLEDPAQEPPGDVLLLTTAPEKAPDQPAYVEISFERGIPRAINGQELDPVALIEKLNALGGANGIGIVDMVENRLVGMKSRGVYETPGGTILFLAHRELELLTLDRITLHFKELAAARYAELVYDGVWFSPLREALDAFVDATQRTVTGTVRMKLYKGNCTPAGAKSPYSLYNPELATFSRDEIYNQADAAGFINLFGLPLKARALMEKKAGLR</sequence>
<feature type="binding site" evidence="9">
    <location>
        <position position="117"/>
    </location>
    <ligand>
        <name>L-aspartate</name>
        <dbReference type="ChEBI" id="CHEBI:29991"/>
    </ligand>
</feature>
<feature type="binding site" evidence="9">
    <location>
        <position position="125"/>
    </location>
    <ligand>
        <name>L-citrulline</name>
        <dbReference type="ChEBI" id="CHEBI:57743"/>
    </ligand>
</feature>
<comment type="subunit">
    <text evidence="2 9">Homotetramer.</text>
</comment>
<feature type="binding site" evidence="9">
    <location>
        <position position="183"/>
    </location>
    <ligand>
        <name>L-citrulline</name>
        <dbReference type="ChEBI" id="CHEBI:57743"/>
    </ligand>
</feature>
<evidence type="ECO:0000256" key="2">
    <source>
        <dbReference type="ARBA" id="ARBA00011881"/>
    </source>
</evidence>
<dbReference type="EMBL" id="LYVF01000182">
    <property type="protein sequence ID" value="OAT80308.1"/>
    <property type="molecule type" value="Genomic_DNA"/>
</dbReference>
<feature type="binding site" evidence="9">
    <location>
        <position position="121"/>
    </location>
    <ligand>
        <name>L-citrulline</name>
        <dbReference type="ChEBI" id="CHEBI:57743"/>
    </ligand>
</feature>
<feature type="binding site" evidence="9">
    <location>
        <position position="85"/>
    </location>
    <ligand>
        <name>L-citrulline</name>
        <dbReference type="ChEBI" id="CHEBI:57743"/>
    </ligand>
</feature>
<dbReference type="NCBIfam" id="TIGR00032">
    <property type="entry name" value="argG"/>
    <property type="match status" value="1"/>
</dbReference>
<dbReference type="InterPro" id="IPR023434">
    <property type="entry name" value="Arginosuc_synth_type_1_subfam"/>
</dbReference>
<feature type="binding site" evidence="9">
    <location>
        <position position="122"/>
    </location>
    <ligand>
        <name>L-aspartate</name>
        <dbReference type="ChEBI" id="CHEBI:29991"/>
    </ligand>
</feature>
<evidence type="ECO:0000256" key="9">
    <source>
        <dbReference type="HAMAP-Rule" id="MF_00005"/>
    </source>
</evidence>
<evidence type="ECO:0000256" key="1">
    <source>
        <dbReference type="ARBA" id="ARBA00004967"/>
    </source>
</evidence>
<dbReference type="RefSeq" id="WP_066670001.1">
    <property type="nucleotide sequence ID" value="NZ_LYVF01000182.1"/>
</dbReference>
<evidence type="ECO:0000256" key="6">
    <source>
        <dbReference type="ARBA" id="ARBA00022605"/>
    </source>
</evidence>
<keyword evidence="4 9" id="KW-0055">Arginine biosynthesis</keyword>
<feature type="domain" description="Arginosuccinate synthase C-terminal" evidence="11">
    <location>
        <begin position="173"/>
        <end position="389"/>
    </location>
</feature>
<evidence type="ECO:0000259" key="11">
    <source>
        <dbReference type="Pfam" id="PF20979"/>
    </source>
</evidence>
<dbReference type="GO" id="GO:0000050">
    <property type="term" value="P:urea cycle"/>
    <property type="evidence" value="ECO:0007669"/>
    <property type="project" value="TreeGrafter"/>
</dbReference>
<dbReference type="NCBIfam" id="NF001770">
    <property type="entry name" value="PRK00509.1"/>
    <property type="match status" value="1"/>
</dbReference>
<dbReference type="Gene3D" id="3.90.1260.10">
    <property type="entry name" value="Argininosuccinate synthetase, chain A, domain 2"/>
    <property type="match status" value="1"/>
</dbReference>
<accession>A0A1B7LC41</accession>
<keyword evidence="7 9" id="KW-0547">Nucleotide-binding</keyword>
<feature type="binding site" evidence="9">
    <location>
        <position position="259"/>
    </location>
    <ligand>
        <name>L-citrulline</name>
        <dbReference type="ChEBI" id="CHEBI:57743"/>
    </ligand>
</feature>
<evidence type="ECO:0000256" key="3">
    <source>
        <dbReference type="ARBA" id="ARBA00012286"/>
    </source>
</evidence>
<evidence type="ECO:0000313" key="13">
    <source>
        <dbReference type="Proteomes" id="UP000078532"/>
    </source>
</evidence>
<evidence type="ECO:0000313" key="12">
    <source>
        <dbReference type="EMBL" id="OAT80308.1"/>
    </source>
</evidence>
<dbReference type="SUPFAM" id="SSF69864">
    <property type="entry name" value="Argininosuccinate synthetase, C-terminal domain"/>
    <property type="match status" value="1"/>
</dbReference>
<dbReference type="FunFam" id="3.90.1260.10:FF:000007">
    <property type="entry name" value="Argininosuccinate synthase"/>
    <property type="match status" value="1"/>
</dbReference>
<feature type="binding site" evidence="9">
    <location>
        <position position="271"/>
    </location>
    <ligand>
        <name>L-citrulline</name>
        <dbReference type="ChEBI" id="CHEBI:57743"/>
    </ligand>
</feature>
<feature type="binding site" evidence="9">
    <location>
        <position position="174"/>
    </location>
    <ligand>
        <name>L-citrulline</name>
        <dbReference type="ChEBI" id="CHEBI:57743"/>
    </ligand>
</feature>
<feature type="binding site" evidence="9">
    <location>
        <position position="34"/>
    </location>
    <ligand>
        <name>ATP</name>
        <dbReference type="ChEBI" id="CHEBI:30616"/>
    </ligand>
</feature>
<dbReference type="SUPFAM" id="SSF52402">
    <property type="entry name" value="Adenine nucleotide alpha hydrolases-like"/>
    <property type="match status" value="1"/>
</dbReference>
<dbReference type="Pfam" id="PF20979">
    <property type="entry name" value="Arginosuc_syn_C"/>
    <property type="match status" value="1"/>
</dbReference>
<reference evidence="12 13" key="1">
    <citation type="submission" date="2016-04" db="EMBL/GenBank/DDBJ databases">
        <authorList>
            <person name="Evans L.H."/>
            <person name="Alamgir A."/>
            <person name="Owens N."/>
            <person name="Weber N.D."/>
            <person name="Virtaneva K."/>
            <person name="Barbian K."/>
            <person name="Babar A."/>
            <person name="Rosenke K."/>
        </authorList>
    </citation>
    <scope>NUCLEOTIDE SEQUENCE [LARGE SCALE GENOMIC DNA]</scope>
    <source>
        <strain evidence="12 13">LMa1</strain>
    </source>
</reference>
<feature type="binding site" evidence="9">
    <location>
        <position position="115"/>
    </location>
    <ligand>
        <name>ATP</name>
        <dbReference type="ChEBI" id="CHEBI:30616"/>
    </ligand>
</feature>
<dbReference type="InterPro" id="IPR048268">
    <property type="entry name" value="Arginosuc_syn_C"/>
</dbReference>
<comment type="subcellular location">
    <subcellularLocation>
        <location evidence="9">Cytoplasm</location>
    </subcellularLocation>
</comment>
<keyword evidence="5 9" id="KW-0436">Ligase</keyword>
<comment type="pathway">
    <text evidence="1 9">Amino-acid biosynthesis; L-arginine biosynthesis; L-arginine from L-ornithine and carbamoyl phosphate: step 2/3.</text>
</comment>
<dbReference type="FunFam" id="3.40.50.620:FF:000019">
    <property type="entry name" value="Argininosuccinate synthase"/>
    <property type="match status" value="1"/>
</dbReference>
<dbReference type="Gene3D" id="1.20.5.470">
    <property type="entry name" value="Single helix bin"/>
    <property type="match status" value="1"/>
</dbReference>
<comment type="similarity">
    <text evidence="9">Belongs to the argininosuccinate synthase family. Type 1 subfamily.</text>
</comment>
<evidence type="ECO:0000259" key="10">
    <source>
        <dbReference type="Pfam" id="PF00764"/>
    </source>
</evidence>
<gene>
    <name evidence="9" type="primary">argG</name>
    <name evidence="12" type="ORF">A6M21_13920</name>
</gene>
<comment type="catalytic activity">
    <reaction evidence="9">
        <text>L-citrulline + L-aspartate + ATP = 2-(N(omega)-L-arginino)succinate + AMP + diphosphate + H(+)</text>
        <dbReference type="Rhea" id="RHEA:10932"/>
        <dbReference type="ChEBI" id="CHEBI:15378"/>
        <dbReference type="ChEBI" id="CHEBI:29991"/>
        <dbReference type="ChEBI" id="CHEBI:30616"/>
        <dbReference type="ChEBI" id="CHEBI:33019"/>
        <dbReference type="ChEBI" id="CHEBI:57472"/>
        <dbReference type="ChEBI" id="CHEBI:57743"/>
        <dbReference type="ChEBI" id="CHEBI:456215"/>
        <dbReference type="EC" id="6.3.4.5"/>
    </reaction>
</comment>
<evidence type="ECO:0000256" key="7">
    <source>
        <dbReference type="ARBA" id="ARBA00022741"/>
    </source>
</evidence>
<feature type="domain" description="Arginosuccinate synthase-like N-terminal" evidence="10">
    <location>
        <begin position="3"/>
        <end position="164"/>
    </location>
</feature>
<dbReference type="EC" id="6.3.4.5" evidence="3 9"/>
<feature type="binding site" evidence="9">
    <location>
        <position position="90"/>
    </location>
    <ligand>
        <name>L-citrulline</name>
        <dbReference type="ChEBI" id="CHEBI:57743"/>
    </ligand>
</feature>
<dbReference type="InterPro" id="IPR018223">
    <property type="entry name" value="Arginosuc_synth_CS"/>
</dbReference>
<dbReference type="PANTHER" id="PTHR11587">
    <property type="entry name" value="ARGININOSUCCINATE SYNTHASE"/>
    <property type="match status" value="1"/>
</dbReference>
<dbReference type="Gene3D" id="3.40.50.620">
    <property type="entry name" value="HUPs"/>
    <property type="match status" value="1"/>
</dbReference>
<dbReference type="InterPro" id="IPR024074">
    <property type="entry name" value="AS_cat/multimer_dom_body"/>
</dbReference>
<evidence type="ECO:0000256" key="4">
    <source>
        <dbReference type="ARBA" id="ARBA00022571"/>
    </source>
</evidence>
<comment type="caution">
    <text evidence="12">The sequence shown here is derived from an EMBL/GenBank/DDBJ whole genome shotgun (WGS) entry which is preliminary data.</text>
</comment>
<dbReference type="InterPro" id="IPR014729">
    <property type="entry name" value="Rossmann-like_a/b/a_fold"/>
</dbReference>
<dbReference type="PROSITE" id="PS00565">
    <property type="entry name" value="ARGININOSUCCIN_SYN_2"/>
    <property type="match status" value="1"/>
</dbReference>
<evidence type="ECO:0000256" key="8">
    <source>
        <dbReference type="ARBA" id="ARBA00022840"/>
    </source>
</evidence>
<dbReference type="UniPathway" id="UPA00068">
    <property type="reaction ID" value="UER00113"/>
</dbReference>
<dbReference type="InterPro" id="IPR048267">
    <property type="entry name" value="Arginosuc_syn_N"/>
</dbReference>
<protein>
    <recommendedName>
        <fullName evidence="3 9">Argininosuccinate synthase</fullName>
        <ecNumber evidence="3 9">6.3.4.5</ecNumber>
    </recommendedName>
    <alternativeName>
        <fullName evidence="9">Citrulline--aspartate ligase</fullName>
    </alternativeName>
</protein>
<dbReference type="OrthoDB" id="9801641at2"/>
<evidence type="ECO:0000256" key="5">
    <source>
        <dbReference type="ARBA" id="ARBA00022598"/>
    </source>
</evidence>
<dbReference type="InterPro" id="IPR001518">
    <property type="entry name" value="Arginosuc_synth"/>
</dbReference>
<keyword evidence="8 9" id="KW-0067">ATP-binding</keyword>
<dbReference type="PROSITE" id="PS00564">
    <property type="entry name" value="ARGININOSUCCIN_SYN_1"/>
    <property type="match status" value="1"/>
</dbReference>
<keyword evidence="13" id="KW-1185">Reference proteome</keyword>
<dbReference type="GO" id="GO:0006526">
    <property type="term" value="P:L-arginine biosynthetic process"/>
    <property type="evidence" value="ECO:0007669"/>
    <property type="project" value="UniProtKB-UniRule"/>
</dbReference>
<dbReference type="CDD" id="cd01999">
    <property type="entry name" value="ASS"/>
    <property type="match status" value="1"/>
</dbReference>
<dbReference type="Proteomes" id="UP000078532">
    <property type="component" value="Unassembled WGS sequence"/>
</dbReference>
<dbReference type="GO" id="GO:0004055">
    <property type="term" value="F:argininosuccinate synthase activity"/>
    <property type="evidence" value="ECO:0007669"/>
    <property type="project" value="UniProtKB-UniRule"/>
</dbReference>
<feature type="binding site" evidence="9">
    <location>
        <position position="121"/>
    </location>
    <ligand>
        <name>L-aspartate</name>
        <dbReference type="ChEBI" id="CHEBI:29991"/>
    </ligand>
</feature>
<dbReference type="GO" id="GO:0005737">
    <property type="term" value="C:cytoplasm"/>
    <property type="evidence" value="ECO:0007669"/>
    <property type="project" value="UniProtKB-SubCell"/>
</dbReference>
<dbReference type="GO" id="GO:0000053">
    <property type="term" value="P:argininosuccinate metabolic process"/>
    <property type="evidence" value="ECO:0007669"/>
    <property type="project" value="TreeGrafter"/>
</dbReference>
<dbReference type="PANTHER" id="PTHR11587:SF2">
    <property type="entry name" value="ARGININOSUCCINATE SYNTHASE"/>
    <property type="match status" value="1"/>
</dbReference>
<keyword evidence="6 9" id="KW-0028">Amino-acid biosynthesis</keyword>
<dbReference type="AlphaFoldDB" id="A0A1B7LC41"/>
<proteinExistence type="inferred from homology"/>
<feature type="binding site" evidence="9">
    <location>
        <begin position="7"/>
        <end position="15"/>
    </location>
    <ligand>
        <name>ATP</name>
        <dbReference type="ChEBI" id="CHEBI:30616"/>
    </ligand>
</feature>
<name>A0A1B7LC41_9FIRM</name>
<organism evidence="12 13">
    <name type="scientific">Desulfotomaculum copahuensis</name>
    <dbReference type="NCBI Taxonomy" id="1838280"/>
    <lineage>
        <taxon>Bacteria</taxon>
        <taxon>Bacillati</taxon>
        <taxon>Bacillota</taxon>
        <taxon>Clostridia</taxon>
        <taxon>Eubacteriales</taxon>
        <taxon>Desulfotomaculaceae</taxon>
        <taxon>Desulfotomaculum</taxon>
    </lineage>
</organism>
<dbReference type="STRING" id="1838280.A6M21_13920"/>
<keyword evidence="9" id="KW-0963">Cytoplasm</keyword>
<dbReference type="GO" id="GO:0005524">
    <property type="term" value="F:ATP binding"/>
    <property type="evidence" value="ECO:0007669"/>
    <property type="project" value="UniProtKB-UniRule"/>
</dbReference>
<dbReference type="HAMAP" id="MF_00005">
    <property type="entry name" value="Arg_succ_synth_type1"/>
    <property type="match status" value="1"/>
</dbReference>
<dbReference type="Pfam" id="PF00764">
    <property type="entry name" value="Arginosuc_synth"/>
    <property type="match status" value="1"/>
</dbReference>